<feature type="compositionally biased region" description="Polar residues" evidence="1">
    <location>
        <begin position="116"/>
        <end position="134"/>
    </location>
</feature>
<feature type="compositionally biased region" description="Polar residues" evidence="1">
    <location>
        <begin position="252"/>
        <end position="270"/>
    </location>
</feature>
<feature type="compositionally biased region" description="Basic and acidic residues" evidence="1">
    <location>
        <begin position="225"/>
        <end position="237"/>
    </location>
</feature>
<comment type="caution">
    <text evidence="2">The sequence shown here is derived from an EMBL/GenBank/DDBJ whole genome shotgun (WGS) entry which is preliminary data.</text>
</comment>
<gene>
    <name evidence="2" type="ORF">SMACR_08369</name>
</gene>
<evidence type="ECO:0000313" key="2">
    <source>
        <dbReference type="EMBL" id="KAA8631386.1"/>
    </source>
</evidence>
<feature type="region of interest" description="Disordered" evidence="1">
    <location>
        <begin position="379"/>
        <end position="437"/>
    </location>
</feature>
<feature type="compositionally biased region" description="Low complexity" evidence="1">
    <location>
        <begin position="692"/>
        <end position="702"/>
    </location>
</feature>
<feature type="region of interest" description="Disordered" evidence="1">
    <location>
        <begin position="678"/>
        <end position="727"/>
    </location>
</feature>
<protein>
    <submittedName>
        <fullName evidence="2">Uncharacterized protein</fullName>
    </submittedName>
</protein>
<feature type="compositionally biased region" description="Basic and acidic residues" evidence="1">
    <location>
        <begin position="176"/>
        <end position="204"/>
    </location>
</feature>
<feature type="region of interest" description="Disordered" evidence="1">
    <location>
        <begin position="644"/>
        <end position="666"/>
    </location>
</feature>
<dbReference type="AlphaFoldDB" id="A0A8S8ZR27"/>
<organism evidence="2 3">
    <name type="scientific">Sordaria macrospora</name>
    <dbReference type="NCBI Taxonomy" id="5147"/>
    <lineage>
        <taxon>Eukaryota</taxon>
        <taxon>Fungi</taxon>
        <taxon>Dikarya</taxon>
        <taxon>Ascomycota</taxon>
        <taxon>Pezizomycotina</taxon>
        <taxon>Sordariomycetes</taxon>
        <taxon>Sordariomycetidae</taxon>
        <taxon>Sordariales</taxon>
        <taxon>Sordariaceae</taxon>
        <taxon>Sordaria</taxon>
    </lineage>
</organism>
<feature type="region of interest" description="Disordered" evidence="1">
    <location>
        <begin position="290"/>
        <end position="326"/>
    </location>
</feature>
<reference evidence="2 3" key="1">
    <citation type="submission" date="2017-07" db="EMBL/GenBank/DDBJ databases">
        <title>Genome sequence of the Sordaria macrospora wild type strain R19027.</title>
        <authorList>
            <person name="Nowrousian M."/>
            <person name="Teichert I."/>
            <person name="Kueck U."/>
        </authorList>
    </citation>
    <scope>NUCLEOTIDE SEQUENCE [LARGE SCALE GENOMIC DNA]</scope>
    <source>
        <strain evidence="2 3">R19027</strain>
        <tissue evidence="2">Mycelium</tissue>
    </source>
</reference>
<evidence type="ECO:0000313" key="3">
    <source>
        <dbReference type="Proteomes" id="UP000433876"/>
    </source>
</evidence>
<feature type="compositionally biased region" description="Low complexity" evidence="1">
    <location>
        <begin position="417"/>
        <end position="430"/>
    </location>
</feature>
<feature type="compositionally biased region" description="Polar residues" evidence="1">
    <location>
        <begin position="801"/>
        <end position="811"/>
    </location>
</feature>
<accession>A0A8S8ZR27</accession>
<dbReference type="Proteomes" id="UP000433876">
    <property type="component" value="Unassembled WGS sequence"/>
</dbReference>
<proteinExistence type="predicted"/>
<name>A0A8S8ZR27_SORMA</name>
<feature type="compositionally biased region" description="Basic and acidic residues" evidence="1">
    <location>
        <begin position="781"/>
        <end position="793"/>
    </location>
</feature>
<feature type="region of interest" description="Disordered" evidence="1">
    <location>
        <begin position="98"/>
        <end position="270"/>
    </location>
</feature>
<feature type="region of interest" description="Disordered" evidence="1">
    <location>
        <begin position="1"/>
        <end position="26"/>
    </location>
</feature>
<feature type="compositionally biased region" description="Low complexity" evidence="1">
    <location>
        <begin position="100"/>
        <end position="109"/>
    </location>
</feature>
<dbReference type="VEuPathDB" id="FungiDB:SMAC_08369"/>
<feature type="region of interest" description="Disordered" evidence="1">
    <location>
        <begin position="744"/>
        <end position="828"/>
    </location>
</feature>
<evidence type="ECO:0000256" key="1">
    <source>
        <dbReference type="SAM" id="MobiDB-lite"/>
    </source>
</evidence>
<dbReference type="EMBL" id="NMPR01000078">
    <property type="protein sequence ID" value="KAA8631386.1"/>
    <property type="molecule type" value="Genomic_DNA"/>
</dbReference>
<feature type="compositionally biased region" description="Polar residues" evidence="1">
    <location>
        <begin position="290"/>
        <end position="302"/>
    </location>
</feature>
<feature type="compositionally biased region" description="Polar residues" evidence="1">
    <location>
        <begin position="595"/>
        <end position="604"/>
    </location>
</feature>
<sequence length="857" mass="92255">MPTVPRLDGDNQELAEIQNQGLPSDERAEQLETETMTGHLGILSTDSGRRAVRSAYGAMERLLPEPPQPAVVRGQAETGGGFVVQHRQTKSEPQRILRVTNPSPTTSPARPTPIPGTQSIPTKNRQVSTESTLSDILRSTERRLQERGTSGVSRRNRATIAAASGPHRGLSLHVAKRLEESRDPGLRRSEALKETRRTRAEHELPVISPSRSGLVAPLTLVPKPSEQEQRPDSRESLSSDPDSLLAEPASSEMPSGLTSPSRVSSIAGTSSVAETDIEMLLLTMDMPSNRSSMTSAASLSTIHSEDESSEGEQEYRQGLRRHPPTSDIVFGLHDIKGLRSPSNKSTTYNNTLLNSIVLPPPTKHRYVDAKTVVVESKPPVRSGVAHTPERKRRWPFINTHTRTDDGNIHQPPSSTPRSGSRLSRQWSLQQQERKTSESLSIYSQDFAANEAFSPASVPTFMMPIPSSPTRTSLPPSPTSVGLAAAQALNTANFQRNSILFAGAQQQTPSRRTSRTGNTNNRVSMLSARRHIDDVEEDDNKENMAITPKASPIAATIAQLRRMNSVLSTASSVSSINTEVADGGGNGNLSRRNSSVATASPSQSALRGGGFNPNPRRDSHHSYGHWRSGSRNYLFVLSGGAGAVPPTPSTPKVLKRAGGSGNGSGSGVRPLLAQVNAHYSRTGSGSDSGSGIGRVVSISRSGSPQRTTLTPTHGHHRSLGGYGGSSVLGNPSPINVNILKNRFQFNDEDDDNNDGMNESGRAGNVDGSARKQESSGFLAGSRKNDVGEEEESKRKLPVRFTLPNSSPTSIEVTVNLPPSSPSPRSKQAQTGMVYVTPKGKRWRDRVMRVWGFMTGTAS</sequence>
<feature type="region of interest" description="Disordered" evidence="1">
    <location>
        <begin position="571"/>
        <end position="624"/>
    </location>
</feature>